<feature type="compositionally biased region" description="Basic and acidic residues" evidence="1">
    <location>
        <begin position="17"/>
        <end position="52"/>
    </location>
</feature>
<protein>
    <submittedName>
        <fullName evidence="2">Uncharacterized protein</fullName>
    </submittedName>
</protein>
<name>A0A917NDA2_9GAMM</name>
<sequence>MANAKHGTSYNRMKNLLGEHHTSKNDTPARFDESTLQENIKDPVPDSDKENFPKQTPESSPSMTAILTACLGKKTTNDKQPR</sequence>
<accession>A0A917NDA2</accession>
<organism evidence="2 3">
    <name type="scientific">Legionella impletisoli</name>
    <dbReference type="NCBI Taxonomy" id="343510"/>
    <lineage>
        <taxon>Bacteria</taxon>
        <taxon>Pseudomonadati</taxon>
        <taxon>Pseudomonadota</taxon>
        <taxon>Gammaproteobacteria</taxon>
        <taxon>Legionellales</taxon>
        <taxon>Legionellaceae</taxon>
        <taxon>Legionella</taxon>
    </lineage>
</organism>
<dbReference type="Proteomes" id="UP000630149">
    <property type="component" value="Unassembled WGS sequence"/>
</dbReference>
<reference evidence="2" key="1">
    <citation type="journal article" date="2014" name="Int. J. Syst. Evol. Microbiol.">
        <title>Complete genome sequence of Corynebacterium casei LMG S-19264T (=DSM 44701T), isolated from a smear-ripened cheese.</title>
        <authorList>
            <consortium name="US DOE Joint Genome Institute (JGI-PGF)"/>
            <person name="Walter F."/>
            <person name="Albersmeier A."/>
            <person name="Kalinowski J."/>
            <person name="Ruckert C."/>
        </authorList>
    </citation>
    <scope>NUCLEOTIDE SEQUENCE</scope>
    <source>
        <strain evidence="2">JCM 13919</strain>
    </source>
</reference>
<feature type="compositionally biased region" description="Polar residues" evidence="1">
    <location>
        <begin position="53"/>
        <end position="65"/>
    </location>
</feature>
<comment type="caution">
    <text evidence="2">The sequence shown here is derived from an EMBL/GenBank/DDBJ whole genome shotgun (WGS) entry which is preliminary data.</text>
</comment>
<reference evidence="2" key="2">
    <citation type="submission" date="2020-09" db="EMBL/GenBank/DDBJ databases">
        <authorList>
            <person name="Sun Q."/>
            <person name="Ohkuma M."/>
        </authorList>
    </citation>
    <scope>NUCLEOTIDE SEQUENCE</scope>
    <source>
        <strain evidence="2">JCM 13919</strain>
    </source>
</reference>
<dbReference type="RefSeq" id="WP_131777080.1">
    <property type="nucleotide sequence ID" value="NZ_BMOB01000008.1"/>
</dbReference>
<gene>
    <name evidence="2" type="ORF">GCM10007966_18390</name>
</gene>
<evidence type="ECO:0000256" key="1">
    <source>
        <dbReference type="SAM" id="MobiDB-lite"/>
    </source>
</evidence>
<feature type="region of interest" description="Disordered" evidence="1">
    <location>
        <begin position="1"/>
        <end position="82"/>
    </location>
</feature>
<dbReference type="EMBL" id="BMOB01000008">
    <property type="protein sequence ID" value="GGI89965.1"/>
    <property type="molecule type" value="Genomic_DNA"/>
</dbReference>
<proteinExistence type="predicted"/>
<dbReference type="AlphaFoldDB" id="A0A917NDA2"/>
<keyword evidence="3" id="KW-1185">Reference proteome</keyword>
<evidence type="ECO:0000313" key="3">
    <source>
        <dbReference type="Proteomes" id="UP000630149"/>
    </source>
</evidence>
<evidence type="ECO:0000313" key="2">
    <source>
        <dbReference type="EMBL" id="GGI89965.1"/>
    </source>
</evidence>
<feature type="compositionally biased region" description="Polar residues" evidence="1">
    <location>
        <begin position="1"/>
        <end position="12"/>
    </location>
</feature>